<dbReference type="PANTHER" id="PTHR45125">
    <property type="entry name" value="F21J9.4-RELATED"/>
    <property type="match status" value="1"/>
</dbReference>
<keyword evidence="1" id="KW-1185">Reference proteome</keyword>
<dbReference type="STRING" id="51240.A0A2I4DZ40"/>
<name>A0A2I4DZ40_JUGRE</name>
<evidence type="ECO:0000313" key="2">
    <source>
        <dbReference type="RefSeq" id="XP_018812407.1"/>
    </source>
</evidence>
<gene>
    <name evidence="2" type="primary">LOC108984802</name>
</gene>
<dbReference type="PANTHER" id="PTHR45125:SF3">
    <property type="entry name" value="NO-APICAL-MERISTEM-ASSOCIATED CARBOXY-TERMINAL DOMAIN PROTEIN"/>
    <property type="match status" value="1"/>
</dbReference>
<reference evidence="2" key="1">
    <citation type="submission" date="2025-08" db="UniProtKB">
        <authorList>
            <consortium name="RefSeq"/>
        </authorList>
    </citation>
    <scope>IDENTIFICATION</scope>
    <source>
        <tissue evidence="2">Leaves</tissue>
    </source>
</reference>
<organism evidence="1 2">
    <name type="scientific">Juglans regia</name>
    <name type="common">English walnut</name>
    <dbReference type="NCBI Taxonomy" id="51240"/>
    <lineage>
        <taxon>Eukaryota</taxon>
        <taxon>Viridiplantae</taxon>
        <taxon>Streptophyta</taxon>
        <taxon>Embryophyta</taxon>
        <taxon>Tracheophyta</taxon>
        <taxon>Spermatophyta</taxon>
        <taxon>Magnoliopsida</taxon>
        <taxon>eudicotyledons</taxon>
        <taxon>Gunneridae</taxon>
        <taxon>Pentapetalae</taxon>
        <taxon>rosids</taxon>
        <taxon>fabids</taxon>
        <taxon>Fagales</taxon>
        <taxon>Juglandaceae</taxon>
        <taxon>Juglans</taxon>
    </lineage>
</organism>
<dbReference type="Gramene" id="Jr04_17860_p1">
    <property type="protein sequence ID" value="cds.Jr04_17860_p1"/>
    <property type="gene ID" value="Jr04_17860"/>
</dbReference>
<dbReference type="KEGG" id="jre:108984802"/>
<sequence>MDTTFDEGPFFTTLLQSDEQGISSTLMTSSHENIGLQVTQLESEKKPPSKKTQRGVSFTVEEDNLLVSPWLNISMDAIRGTNKKYSQMWEKISNYYNEHKKPSMANRSGGSLTNRWSVIQKCTNKFCAAVAQIESLHPSGATEQDKIERAKIMYRETENATYNMEHCWCLLRHQPKWQQHVSMLSTRRKPHGKRPAMAESTPLGDDTIDDNVEVIFERPPGKKTEKERERKMKAAESYDAEFVEALTCMTNDRAVFMSERRQATSKLDADRARLLVEKKRRNDTENRNIDIEIMKMDLTGMNGMQREYFLNLQKEVFKKSRKRFSSPSESSSFENV</sequence>
<dbReference type="AlphaFoldDB" id="A0A2I4DZ40"/>
<dbReference type="Proteomes" id="UP000235220">
    <property type="component" value="Chromosome 4"/>
</dbReference>
<protein>
    <submittedName>
        <fullName evidence="2">Glutathione S-transferase T3-like</fullName>
    </submittedName>
</protein>
<dbReference type="FunCoup" id="A0A2I4DZ40">
    <property type="interactions" value="85"/>
</dbReference>
<dbReference type="RefSeq" id="XP_018812407.1">
    <property type="nucleotide sequence ID" value="XM_018956862.1"/>
</dbReference>
<proteinExistence type="predicted"/>
<accession>A0A2I4DZ40</accession>
<evidence type="ECO:0000313" key="1">
    <source>
        <dbReference type="Proteomes" id="UP000235220"/>
    </source>
</evidence>
<dbReference type="InterPro" id="IPR029466">
    <property type="entry name" value="NAM-associated_C"/>
</dbReference>
<dbReference type="OrthoDB" id="640386at2759"/>
<dbReference type="Pfam" id="PF14303">
    <property type="entry name" value="NAM-associated"/>
    <property type="match status" value="1"/>
</dbReference>
<dbReference type="GeneID" id="108984802"/>